<dbReference type="GO" id="GO:0004813">
    <property type="term" value="F:alanine-tRNA ligase activity"/>
    <property type="evidence" value="ECO:0007669"/>
    <property type="project" value="InterPro"/>
</dbReference>
<dbReference type="GO" id="GO:0003676">
    <property type="term" value="F:nucleic acid binding"/>
    <property type="evidence" value="ECO:0007669"/>
    <property type="project" value="InterPro"/>
</dbReference>
<dbReference type="Gene3D" id="3.30.980.10">
    <property type="entry name" value="Threonyl-trna Synthetase, Chain A, domain 2"/>
    <property type="match status" value="1"/>
</dbReference>
<protein>
    <submittedName>
        <fullName evidence="7">Alanyl-tRNA editing protein</fullName>
    </submittedName>
</protein>
<dbReference type="GO" id="GO:0006419">
    <property type="term" value="P:alanyl-tRNA aminoacylation"/>
    <property type="evidence" value="ECO:0007669"/>
    <property type="project" value="InterPro"/>
</dbReference>
<dbReference type="GO" id="GO:0005737">
    <property type="term" value="C:cytoplasm"/>
    <property type="evidence" value="ECO:0007669"/>
    <property type="project" value="UniProtKB-SubCell"/>
</dbReference>
<dbReference type="InterPro" id="IPR012947">
    <property type="entry name" value="tRNA_SAD"/>
</dbReference>
<dbReference type="RefSeq" id="WP_072581890.1">
    <property type="nucleotide sequence ID" value="NZ_CP016020.1"/>
</dbReference>
<dbReference type="AlphaFoldDB" id="A0A1L3MXN7"/>
<organism evidence="7 8">
    <name type="scientific">Bacillus weihaiensis</name>
    <dbReference type="NCBI Taxonomy" id="1547283"/>
    <lineage>
        <taxon>Bacteria</taxon>
        <taxon>Bacillati</taxon>
        <taxon>Bacillota</taxon>
        <taxon>Bacilli</taxon>
        <taxon>Bacillales</taxon>
        <taxon>Bacillaceae</taxon>
        <taxon>Bacillus</taxon>
    </lineage>
</organism>
<dbReference type="PANTHER" id="PTHR43462">
    <property type="entry name" value="ALANYL-TRNA EDITING PROTEIN"/>
    <property type="match status" value="1"/>
</dbReference>
<dbReference type="InterPro" id="IPR018163">
    <property type="entry name" value="Thr/Ala-tRNA-synth_IIc_edit"/>
</dbReference>
<dbReference type="GO" id="GO:0005524">
    <property type="term" value="F:ATP binding"/>
    <property type="evidence" value="ECO:0007669"/>
    <property type="project" value="InterPro"/>
</dbReference>
<dbReference type="InterPro" id="IPR018165">
    <property type="entry name" value="Ala-tRNA-synth_IIc_core"/>
</dbReference>
<dbReference type="SUPFAM" id="SSF50447">
    <property type="entry name" value="Translation proteins"/>
    <property type="match status" value="1"/>
</dbReference>
<keyword evidence="8" id="KW-1185">Reference proteome</keyword>
<dbReference type="GO" id="GO:0002161">
    <property type="term" value="F:aminoacyl-tRNA deacylase activity"/>
    <property type="evidence" value="ECO:0007669"/>
    <property type="project" value="UniProtKB-ARBA"/>
</dbReference>
<sequence length="398" mass="45040">MTTTKLYYEDAYKSSFSTKVIQKKKADDGRLFILLEETAFYPTGGGQPCDIGTINGVNVVEVVEVNREIRHYVEEFPEDNDVFCEINWTRRFDHMQQHAGQHILSAAFEDVWSYKTISFHLGKEICTIDLEVPSITNEELEKAELAANRMILANHPIITKWVSQEELSGYNLRKELSVTDNIRLVIIPDIDYNGCGGTHPHSTGQVSGVKILGWEKQKKHIRIQFVCGARVLNQLQAKHAVIEKLTGLLNAPQEEMIQATDKMVKTSIELEMKVEELTNRLLQYEAKELVEEKDNKVIAKVFVRREIQELQQLARAIIHSENENRTETVIIFVVEQEDKIQIVLARTDNIEMNLNVALKEVLALINGKGGGKPSFVQGGGEKELPADEIVSKLKGMLG</sequence>
<dbReference type="Pfam" id="PF02272">
    <property type="entry name" value="DHHA1"/>
    <property type="match status" value="1"/>
</dbReference>
<keyword evidence="3" id="KW-0479">Metal-binding</keyword>
<feature type="coiled-coil region" evidence="5">
    <location>
        <begin position="267"/>
        <end position="323"/>
    </location>
</feature>
<comment type="cofactor">
    <cofactor evidence="1">
        <name>Zn(2+)</name>
        <dbReference type="ChEBI" id="CHEBI:29105"/>
    </cofactor>
</comment>
<evidence type="ECO:0000256" key="3">
    <source>
        <dbReference type="ARBA" id="ARBA00022723"/>
    </source>
</evidence>
<feature type="domain" description="Alanyl-transfer RNA synthetases family profile" evidence="6">
    <location>
        <begin position="1"/>
        <end position="237"/>
    </location>
</feature>
<dbReference type="SMART" id="SM00863">
    <property type="entry name" value="tRNA_SAD"/>
    <property type="match status" value="1"/>
</dbReference>
<dbReference type="InterPro" id="IPR003156">
    <property type="entry name" value="DHHA1_dom"/>
</dbReference>
<dbReference type="EMBL" id="CP016020">
    <property type="protein sequence ID" value="APH07105.1"/>
    <property type="molecule type" value="Genomic_DNA"/>
</dbReference>
<proteinExistence type="predicted"/>
<dbReference type="STRING" id="1547283.A9C19_13125"/>
<accession>A0A1L3MXN7</accession>
<comment type="subcellular location">
    <subcellularLocation>
        <location evidence="2">Cytoplasm</location>
    </subcellularLocation>
</comment>
<evidence type="ECO:0000259" key="6">
    <source>
        <dbReference type="PROSITE" id="PS50860"/>
    </source>
</evidence>
<dbReference type="Gene3D" id="2.40.30.130">
    <property type="match status" value="1"/>
</dbReference>
<evidence type="ECO:0000256" key="1">
    <source>
        <dbReference type="ARBA" id="ARBA00001947"/>
    </source>
</evidence>
<dbReference type="InterPro" id="IPR009000">
    <property type="entry name" value="Transl_B-barrel_sf"/>
</dbReference>
<evidence type="ECO:0000256" key="5">
    <source>
        <dbReference type="SAM" id="Coils"/>
    </source>
</evidence>
<evidence type="ECO:0000256" key="2">
    <source>
        <dbReference type="ARBA" id="ARBA00004496"/>
    </source>
</evidence>
<dbReference type="Gene3D" id="3.10.310.40">
    <property type="match status" value="1"/>
</dbReference>
<evidence type="ECO:0000256" key="4">
    <source>
        <dbReference type="ARBA" id="ARBA00022833"/>
    </source>
</evidence>
<keyword evidence="4" id="KW-0862">Zinc</keyword>
<dbReference type="PROSITE" id="PS50860">
    <property type="entry name" value="AA_TRNA_LIGASE_II_ALA"/>
    <property type="match status" value="1"/>
</dbReference>
<dbReference type="SUPFAM" id="SSF55186">
    <property type="entry name" value="ThrRS/AlaRS common domain"/>
    <property type="match status" value="1"/>
</dbReference>
<evidence type="ECO:0000313" key="8">
    <source>
        <dbReference type="Proteomes" id="UP000181936"/>
    </source>
</evidence>
<gene>
    <name evidence="7" type="ORF">A9C19_13125</name>
</gene>
<dbReference type="Proteomes" id="UP000181936">
    <property type="component" value="Chromosome"/>
</dbReference>
<dbReference type="InterPro" id="IPR051335">
    <property type="entry name" value="Alanyl-tRNA_Editing_Enzymes"/>
</dbReference>
<dbReference type="PANTHER" id="PTHR43462:SF1">
    <property type="entry name" value="ALANYL-TRNA EDITING PROTEIN AARSD1"/>
    <property type="match status" value="1"/>
</dbReference>
<name>A0A1L3MXN7_9BACI</name>
<dbReference type="Pfam" id="PF07973">
    <property type="entry name" value="tRNA_SAD"/>
    <property type="match status" value="1"/>
</dbReference>
<reference evidence="7 8" key="1">
    <citation type="journal article" date="2016" name="Sci. Rep.">
        <title>Complete genome sequence and transcriptomic analysis of a novel marine strain Bacillus weihaiensis reveals the mechanism of brown algae degradation.</title>
        <authorList>
            <person name="Zhu Y."/>
            <person name="Chen P."/>
            <person name="Bao Y."/>
            <person name="Men Y."/>
            <person name="Zeng Y."/>
            <person name="Yang J."/>
            <person name="Sun J."/>
            <person name="Sun Y."/>
        </authorList>
    </citation>
    <scope>NUCLEOTIDE SEQUENCE [LARGE SCALE GENOMIC DNA]</scope>
    <source>
        <strain evidence="7 8">Alg07</strain>
    </source>
</reference>
<keyword evidence="5" id="KW-0175">Coiled coil</keyword>
<dbReference type="KEGG" id="bwh:A9C19_13125"/>
<dbReference type="GO" id="GO:0046872">
    <property type="term" value="F:metal ion binding"/>
    <property type="evidence" value="ECO:0007669"/>
    <property type="project" value="UniProtKB-KW"/>
</dbReference>
<dbReference type="OrthoDB" id="9812949at2"/>
<evidence type="ECO:0000313" key="7">
    <source>
        <dbReference type="EMBL" id="APH07105.1"/>
    </source>
</evidence>